<dbReference type="PANTHER" id="PTHR40072">
    <property type="entry name" value="MOLYBDOPTERIN-GUANINE DINUCLEOTIDE BIOSYNTHESIS ADAPTER PROTEIN-RELATED"/>
    <property type="match status" value="1"/>
</dbReference>
<dbReference type="InterPro" id="IPR027417">
    <property type="entry name" value="P-loop_NTPase"/>
</dbReference>
<keyword evidence="7" id="KW-1185">Reference proteome</keyword>
<protein>
    <submittedName>
        <fullName evidence="6">Molybdopterin-guanine dinucleotide biosynthesis protein B</fullName>
    </submittedName>
</protein>
<evidence type="ECO:0000256" key="2">
    <source>
        <dbReference type="ARBA" id="ARBA00022723"/>
    </source>
</evidence>
<dbReference type="GO" id="GO:0046872">
    <property type="term" value="F:metal ion binding"/>
    <property type="evidence" value="ECO:0007669"/>
    <property type="project" value="UniProtKB-KW"/>
</dbReference>
<keyword evidence="3" id="KW-0408">Iron</keyword>
<dbReference type="OrthoDB" id="9786803at2"/>
<evidence type="ECO:0000256" key="4">
    <source>
        <dbReference type="ARBA" id="ARBA00023014"/>
    </source>
</evidence>
<dbReference type="AlphaFoldDB" id="A0A1T5JD02"/>
<keyword evidence="2" id="KW-0479">Metal-binding</keyword>
<dbReference type="InterPro" id="IPR052539">
    <property type="entry name" value="MGD_biosynthesis_adapter"/>
</dbReference>
<proteinExistence type="predicted"/>
<dbReference type="Proteomes" id="UP000190285">
    <property type="component" value="Unassembled WGS sequence"/>
</dbReference>
<name>A0A1T5JD02_9FIRM</name>
<dbReference type="GO" id="GO:0005525">
    <property type="term" value="F:GTP binding"/>
    <property type="evidence" value="ECO:0007669"/>
    <property type="project" value="InterPro"/>
</dbReference>
<keyword evidence="1" id="KW-0004">4Fe-4S</keyword>
<keyword evidence="4" id="KW-0411">Iron-sulfur</keyword>
<dbReference type="RefSeq" id="WP_079489937.1">
    <property type="nucleotide sequence ID" value="NZ_FUZT01000002.1"/>
</dbReference>
<evidence type="ECO:0000256" key="3">
    <source>
        <dbReference type="ARBA" id="ARBA00023004"/>
    </source>
</evidence>
<dbReference type="EMBL" id="FUZT01000002">
    <property type="protein sequence ID" value="SKC49310.1"/>
    <property type="molecule type" value="Genomic_DNA"/>
</dbReference>
<evidence type="ECO:0000313" key="6">
    <source>
        <dbReference type="EMBL" id="SKC49310.1"/>
    </source>
</evidence>
<dbReference type="SUPFAM" id="SSF52540">
    <property type="entry name" value="P-loop containing nucleoside triphosphate hydrolases"/>
    <property type="match status" value="1"/>
</dbReference>
<dbReference type="STRING" id="36842.SAMN02194393_01106"/>
<dbReference type="PANTHER" id="PTHR40072:SF1">
    <property type="entry name" value="MOLYBDOPTERIN-GUANINE DINUCLEOTIDE BIOSYNTHESIS ADAPTER PROTEIN"/>
    <property type="match status" value="1"/>
</dbReference>
<dbReference type="InterPro" id="IPR007202">
    <property type="entry name" value="4Fe-4S_dom"/>
</dbReference>
<evidence type="ECO:0000313" key="7">
    <source>
        <dbReference type="Proteomes" id="UP000190285"/>
    </source>
</evidence>
<dbReference type="GO" id="GO:0006777">
    <property type="term" value="P:Mo-molybdopterin cofactor biosynthetic process"/>
    <property type="evidence" value="ECO:0007669"/>
    <property type="project" value="InterPro"/>
</dbReference>
<gene>
    <name evidence="6" type="ORF">SAMN02194393_01106</name>
</gene>
<dbReference type="PROSITE" id="PS51656">
    <property type="entry name" value="4FE4S"/>
    <property type="match status" value="1"/>
</dbReference>
<feature type="domain" description="4Fe-4S" evidence="5">
    <location>
        <begin position="151"/>
        <end position="213"/>
    </location>
</feature>
<dbReference type="Pfam" id="PF03205">
    <property type="entry name" value="MobB"/>
    <property type="match status" value="1"/>
</dbReference>
<accession>A0A1T5JD02</accession>
<dbReference type="InterPro" id="IPR004435">
    <property type="entry name" value="MobB_dom"/>
</dbReference>
<reference evidence="6 7" key="1">
    <citation type="submission" date="2017-02" db="EMBL/GenBank/DDBJ databases">
        <authorList>
            <person name="Peterson S.W."/>
        </authorList>
    </citation>
    <scope>NUCLEOTIDE SEQUENCE [LARGE SCALE GENOMIC DNA]</scope>
    <source>
        <strain evidence="6 7">M1</strain>
    </source>
</reference>
<dbReference type="Gene3D" id="3.40.50.300">
    <property type="entry name" value="P-loop containing nucleotide triphosphate hydrolases"/>
    <property type="match status" value="1"/>
</dbReference>
<dbReference type="GO" id="GO:0051539">
    <property type="term" value="F:4 iron, 4 sulfur cluster binding"/>
    <property type="evidence" value="ECO:0007669"/>
    <property type="project" value="UniProtKB-KW"/>
</dbReference>
<organism evidence="6 7">
    <name type="scientific">Maledivibacter halophilus</name>
    <dbReference type="NCBI Taxonomy" id="36842"/>
    <lineage>
        <taxon>Bacteria</taxon>
        <taxon>Bacillati</taxon>
        <taxon>Bacillota</taxon>
        <taxon>Clostridia</taxon>
        <taxon>Peptostreptococcales</taxon>
        <taxon>Caminicellaceae</taxon>
        <taxon>Maledivibacter</taxon>
    </lineage>
</organism>
<sequence>MKAFSVYGYTQSGKTTTIENIIRELKKRRYSVGSVKEIHYEKFEIDTKGSNTDRHKKAGSELVTARGYFETDVLFPEKLPIEKILSFYDQDYVVLEGVTDYNIPKILSAKSIEEIEERIDEGVFAISGRIANEIDSYKGIPVINSIDNLDALVNLVEEKVFEILPDFDPNCCSACGYDCRTLGIKILRGEANREDCVISKNKVKLFIDDREINMVPFVQNILSNAVKGVVSELDGYKRDAQIRIEIGNENEK</sequence>
<evidence type="ECO:0000259" key="5">
    <source>
        <dbReference type="PROSITE" id="PS51656"/>
    </source>
</evidence>
<evidence type="ECO:0000256" key="1">
    <source>
        <dbReference type="ARBA" id="ARBA00022485"/>
    </source>
</evidence>